<feature type="compositionally biased region" description="Polar residues" evidence="1">
    <location>
        <begin position="97"/>
        <end position="120"/>
    </location>
</feature>
<feature type="compositionally biased region" description="Basic and acidic residues" evidence="1">
    <location>
        <begin position="36"/>
        <end position="45"/>
    </location>
</feature>
<comment type="caution">
    <text evidence="2">The sequence shown here is derived from an EMBL/GenBank/DDBJ whole genome shotgun (WGS) entry which is preliminary data.</text>
</comment>
<evidence type="ECO:0000313" key="2">
    <source>
        <dbReference type="EMBL" id="PPQ93303.1"/>
    </source>
</evidence>
<organism evidence="2 3">
    <name type="scientific">Psilocybe cyanescens</name>
    <dbReference type="NCBI Taxonomy" id="93625"/>
    <lineage>
        <taxon>Eukaryota</taxon>
        <taxon>Fungi</taxon>
        <taxon>Dikarya</taxon>
        <taxon>Basidiomycota</taxon>
        <taxon>Agaricomycotina</taxon>
        <taxon>Agaricomycetes</taxon>
        <taxon>Agaricomycetidae</taxon>
        <taxon>Agaricales</taxon>
        <taxon>Agaricineae</taxon>
        <taxon>Strophariaceae</taxon>
        <taxon>Psilocybe</taxon>
    </lineage>
</organism>
<accession>A0A409XR57</accession>
<dbReference type="InParanoid" id="A0A409XR57"/>
<feature type="compositionally biased region" description="Basic and acidic residues" evidence="1">
    <location>
        <begin position="54"/>
        <end position="63"/>
    </location>
</feature>
<name>A0A409XR57_PSICY</name>
<dbReference type="OrthoDB" id="3362703at2759"/>
<sequence length="444" mass="49057">MSLRIRIPPQKPSTSTAADDMEALEQPKRKRKPSKRFQDAEEEKHSHKAARTAGADKSRRLSNAEHALAPDAEDNGHDVDVIAYINEEDEEGHRSEYSIQHSVMSATTSQKSRSKNTTENQPRRKKVRRLVVSESESDEDFKAAAEDGDDVVLEAESEDDDDYISFEDKPFKATKGKGKGNSGRAGNGNKGIKRKAKADPDDTPVENKGSSMPAATSKKRLKLTPKLDDIDVDVVGGSVGTPEASVTIEHSSPAPATAKHDSPAPVVLPKKMKLPTIKKVKLPGTPGLNTPTSATGPAKKLPIEHTGAKGPTIEERKKLNLRGQTDIDLSNSAVYKELFLKQGSGDGITPRRAKEEERRKELNKMRDEFKAKRAAESSHSFDLQAQFDKISQFEEKLRAERSSALYPNFLAAKWREKFEKERKRQKEWAGANFANGPKEEGEVS</sequence>
<feature type="compositionally biased region" description="Gly residues" evidence="1">
    <location>
        <begin position="179"/>
        <end position="189"/>
    </location>
</feature>
<proteinExistence type="predicted"/>
<feature type="region of interest" description="Disordered" evidence="1">
    <location>
        <begin position="243"/>
        <end position="314"/>
    </location>
</feature>
<dbReference type="Proteomes" id="UP000283269">
    <property type="component" value="Unassembled WGS sequence"/>
</dbReference>
<dbReference type="AlphaFoldDB" id="A0A409XR57"/>
<keyword evidence="3" id="KW-1185">Reference proteome</keyword>
<dbReference type="EMBL" id="NHYD01000790">
    <property type="protein sequence ID" value="PPQ93303.1"/>
    <property type="molecule type" value="Genomic_DNA"/>
</dbReference>
<feature type="compositionally biased region" description="Basic and acidic residues" evidence="1">
    <location>
        <begin position="301"/>
        <end position="314"/>
    </location>
</feature>
<feature type="region of interest" description="Disordered" evidence="1">
    <location>
        <begin position="425"/>
        <end position="444"/>
    </location>
</feature>
<gene>
    <name evidence="2" type="ORF">CVT25_014432</name>
</gene>
<feature type="region of interest" description="Disordered" evidence="1">
    <location>
        <begin position="345"/>
        <end position="365"/>
    </location>
</feature>
<feature type="region of interest" description="Disordered" evidence="1">
    <location>
        <begin position="1"/>
        <end position="222"/>
    </location>
</feature>
<feature type="compositionally biased region" description="Basic residues" evidence="1">
    <location>
        <begin position="270"/>
        <end position="281"/>
    </location>
</feature>
<feature type="compositionally biased region" description="Acidic residues" evidence="1">
    <location>
        <begin position="146"/>
        <end position="165"/>
    </location>
</feature>
<evidence type="ECO:0000313" key="3">
    <source>
        <dbReference type="Proteomes" id="UP000283269"/>
    </source>
</evidence>
<feature type="compositionally biased region" description="Basic and acidic residues" evidence="1">
    <location>
        <begin position="352"/>
        <end position="365"/>
    </location>
</feature>
<evidence type="ECO:0000256" key="1">
    <source>
        <dbReference type="SAM" id="MobiDB-lite"/>
    </source>
</evidence>
<protein>
    <submittedName>
        <fullName evidence="2">Uncharacterized protein</fullName>
    </submittedName>
</protein>
<reference evidence="2 3" key="1">
    <citation type="journal article" date="2018" name="Evol. Lett.">
        <title>Horizontal gene cluster transfer increased hallucinogenic mushroom diversity.</title>
        <authorList>
            <person name="Reynolds H.T."/>
            <person name="Vijayakumar V."/>
            <person name="Gluck-Thaler E."/>
            <person name="Korotkin H.B."/>
            <person name="Matheny P.B."/>
            <person name="Slot J.C."/>
        </authorList>
    </citation>
    <scope>NUCLEOTIDE SEQUENCE [LARGE SCALE GENOMIC DNA]</scope>
    <source>
        <strain evidence="2 3">2631</strain>
    </source>
</reference>